<dbReference type="Pfam" id="PF02311">
    <property type="entry name" value="AraC_binding"/>
    <property type="match status" value="1"/>
</dbReference>
<dbReference type="PROSITE" id="PS01124">
    <property type="entry name" value="HTH_ARAC_FAMILY_2"/>
    <property type="match status" value="1"/>
</dbReference>
<dbReference type="GO" id="GO:0043565">
    <property type="term" value="F:sequence-specific DNA binding"/>
    <property type="evidence" value="ECO:0007669"/>
    <property type="project" value="InterPro"/>
</dbReference>
<dbReference type="SMART" id="SM00342">
    <property type="entry name" value="HTH_ARAC"/>
    <property type="match status" value="1"/>
</dbReference>
<keyword evidence="3" id="KW-0804">Transcription</keyword>
<reference evidence="5 6" key="2">
    <citation type="journal article" date="2013" name="Genome Announc.">
        <title>Genome Sequence of Growth-Improving Paenibacillus mucilaginosus Strain KNP414.</title>
        <authorList>
            <person name="Lu J.J."/>
            <person name="Wang J.F."/>
            <person name="Hu X.F."/>
        </authorList>
    </citation>
    <scope>NUCLEOTIDE SEQUENCE [LARGE SCALE GENOMIC DNA]</scope>
    <source>
        <strain evidence="5 6">KNP414</strain>
    </source>
</reference>
<dbReference type="GO" id="GO:0003700">
    <property type="term" value="F:DNA-binding transcription factor activity"/>
    <property type="evidence" value="ECO:0007669"/>
    <property type="project" value="InterPro"/>
</dbReference>
<dbReference type="InterPro" id="IPR003313">
    <property type="entry name" value="AraC-bd"/>
</dbReference>
<dbReference type="HOGENOM" id="CLU_000445_88_6_9"/>
<evidence type="ECO:0000256" key="2">
    <source>
        <dbReference type="ARBA" id="ARBA00023125"/>
    </source>
</evidence>
<dbReference type="PATRIC" id="fig|1036673.3.peg.1515"/>
<name>F8FQ51_PAEMK</name>
<dbReference type="SUPFAM" id="SSF46689">
    <property type="entry name" value="Homeodomain-like"/>
    <property type="match status" value="1"/>
</dbReference>
<feature type="domain" description="HTH araC/xylS-type" evidence="4">
    <location>
        <begin position="185"/>
        <end position="283"/>
    </location>
</feature>
<dbReference type="PRINTS" id="PR00032">
    <property type="entry name" value="HTHARAC"/>
</dbReference>
<keyword evidence="2" id="KW-0238">DNA-binding</keyword>
<protein>
    <submittedName>
        <fullName evidence="5">Transcriptional regulator, AraC family</fullName>
    </submittedName>
</protein>
<gene>
    <name evidence="5" type="ordered locus">KNP414_01709</name>
</gene>
<sequence length="295" mass="33893">MNPAIILTADRFPLVRDIGWNRTDSLYSHPDRVLEYHVFLYVSRGSMQVIEEDTAFVVREREFLFLHKGLHHWGQPSTPAGTEWYWIHFNTVPEEQADYKEHPPLPGIEYYAPDHYRYRISLPKYGTAEPGTEERLASMFTGLQEAGSHRMTRASLSVYSFLLDLHTSASRSGNGAMGSAARLAERVMAYLTARIEEPFDGAKLAAHLNMNYSYVSSSFSKATGQSIIEAHTRLKLNEAVKLIRHSTLNIAEISERLGYQNPFYFSRVFKKTFGEPPSAYARQFYQPQRQEKDRE</sequence>
<dbReference type="AlphaFoldDB" id="F8FQ51"/>
<evidence type="ECO:0000256" key="1">
    <source>
        <dbReference type="ARBA" id="ARBA00023015"/>
    </source>
</evidence>
<dbReference type="SUPFAM" id="SSF51215">
    <property type="entry name" value="Regulatory protein AraC"/>
    <property type="match status" value="1"/>
</dbReference>
<dbReference type="Proteomes" id="UP000006620">
    <property type="component" value="Chromosome"/>
</dbReference>
<dbReference type="Pfam" id="PF12833">
    <property type="entry name" value="HTH_18"/>
    <property type="match status" value="1"/>
</dbReference>
<dbReference type="InterPro" id="IPR018060">
    <property type="entry name" value="HTH_AraC"/>
</dbReference>
<evidence type="ECO:0000256" key="3">
    <source>
        <dbReference type="ARBA" id="ARBA00023163"/>
    </source>
</evidence>
<dbReference type="KEGG" id="pms:KNP414_01709"/>
<dbReference type="Gene3D" id="1.10.10.60">
    <property type="entry name" value="Homeodomain-like"/>
    <property type="match status" value="1"/>
</dbReference>
<dbReference type="EMBL" id="CP002869">
    <property type="protein sequence ID" value="AEI40271.1"/>
    <property type="molecule type" value="Genomic_DNA"/>
</dbReference>
<reference evidence="6" key="1">
    <citation type="submission" date="2011-06" db="EMBL/GenBank/DDBJ databases">
        <title>Complete genome sequence of Paenibacillus mucilaginosus KNP414.</title>
        <authorList>
            <person name="Wang J."/>
            <person name="Hu S."/>
            <person name="Hu X."/>
            <person name="Zhang B."/>
            <person name="Dong D."/>
            <person name="Zhang S."/>
            <person name="Zhao K."/>
            <person name="Wu D."/>
        </authorList>
    </citation>
    <scope>NUCLEOTIDE SEQUENCE [LARGE SCALE GENOMIC DNA]</scope>
    <source>
        <strain evidence="6">KNP414</strain>
    </source>
</reference>
<evidence type="ECO:0000259" key="4">
    <source>
        <dbReference type="PROSITE" id="PS01124"/>
    </source>
</evidence>
<proteinExistence type="predicted"/>
<dbReference type="RefSeq" id="WP_013915433.1">
    <property type="nucleotide sequence ID" value="NC_015690.1"/>
</dbReference>
<accession>F8FQ51</accession>
<dbReference type="InterPro" id="IPR037923">
    <property type="entry name" value="HTH-like"/>
</dbReference>
<keyword evidence="1" id="KW-0805">Transcription regulation</keyword>
<dbReference type="InterPro" id="IPR020449">
    <property type="entry name" value="Tscrpt_reg_AraC-type_HTH"/>
</dbReference>
<dbReference type="PANTHER" id="PTHR43280:SF2">
    <property type="entry name" value="HTH-TYPE TRANSCRIPTIONAL REGULATOR EXSA"/>
    <property type="match status" value="1"/>
</dbReference>
<organism evidence="5 6">
    <name type="scientific">Paenibacillus mucilaginosus (strain KNP414)</name>
    <dbReference type="NCBI Taxonomy" id="1036673"/>
    <lineage>
        <taxon>Bacteria</taxon>
        <taxon>Bacillati</taxon>
        <taxon>Bacillota</taxon>
        <taxon>Bacilli</taxon>
        <taxon>Bacillales</taxon>
        <taxon>Paenibacillaceae</taxon>
        <taxon>Paenibacillus</taxon>
    </lineage>
</organism>
<dbReference type="PANTHER" id="PTHR43280">
    <property type="entry name" value="ARAC-FAMILY TRANSCRIPTIONAL REGULATOR"/>
    <property type="match status" value="1"/>
</dbReference>
<dbReference type="PROSITE" id="PS00041">
    <property type="entry name" value="HTH_ARAC_FAMILY_1"/>
    <property type="match status" value="1"/>
</dbReference>
<dbReference type="InterPro" id="IPR009057">
    <property type="entry name" value="Homeodomain-like_sf"/>
</dbReference>
<evidence type="ECO:0000313" key="6">
    <source>
        <dbReference type="Proteomes" id="UP000006620"/>
    </source>
</evidence>
<dbReference type="InterPro" id="IPR018062">
    <property type="entry name" value="HTH_AraC-typ_CS"/>
</dbReference>
<evidence type="ECO:0000313" key="5">
    <source>
        <dbReference type="EMBL" id="AEI40271.1"/>
    </source>
</evidence>